<gene>
    <name evidence="2" type="ORF">D9R14_17855</name>
</gene>
<proteinExistence type="predicted"/>
<evidence type="ECO:0000256" key="1">
    <source>
        <dbReference type="SAM" id="Phobius"/>
    </source>
</evidence>
<dbReference type="Pfam" id="PF06912">
    <property type="entry name" value="DUF1275"/>
    <property type="match status" value="1"/>
</dbReference>
<name>A0A3L7A4J6_9HYPH</name>
<dbReference type="Proteomes" id="UP000269692">
    <property type="component" value="Unassembled WGS sequence"/>
</dbReference>
<feature type="transmembrane region" description="Helical" evidence="1">
    <location>
        <begin position="203"/>
        <end position="221"/>
    </location>
</feature>
<feature type="transmembrane region" description="Helical" evidence="1">
    <location>
        <begin position="53"/>
        <end position="70"/>
    </location>
</feature>
<dbReference type="EMBL" id="RCTF01000017">
    <property type="protein sequence ID" value="RLP74868.1"/>
    <property type="molecule type" value="Genomic_DNA"/>
</dbReference>
<comment type="caution">
    <text evidence="2">The sequence shown here is derived from an EMBL/GenBank/DDBJ whole genome shotgun (WGS) entry which is preliminary data.</text>
</comment>
<feature type="transmembrane region" description="Helical" evidence="1">
    <location>
        <begin position="178"/>
        <end position="196"/>
    </location>
</feature>
<feature type="transmembrane region" description="Helical" evidence="1">
    <location>
        <begin position="90"/>
        <end position="109"/>
    </location>
</feature>
<organism evidence="2 3">
    <name type="scientific">Xanthobacter tagetidis</name>
    <dbReference type="NCBI Taxonomy" id="60216"/>
    <lineage>
        <taxon>Bacteria</taxon>
        <taxon>Pseudomonadati</taxon>
        <taxon>Pseudomonadota</taxon>
        <taxon>Alphaproteobacteria</taxon>
        <taxon>Hyphomicrobiales</taxon>
        <taxon>Xanthobacteraceae</taxon>
        <taxon>Xanthobacter</taxon>
    </lineage>
</organism>
<keyword evidence="1" id="KW-0812">Transmembrane</keyword>
<keyword evidence="3" id="KW-1185">Reference proteome</keyword>
<accession>A0A3L7A4J6</accession>
<dbReference type="AlphaFoldDB" id="A0A3L7A4J6"/>
<reference evidence="2 3" key="1">
    <citation type="submission" date="2018-10" db="EMBL/GenBank/DDBJ databases">
        <title>Xanthobacter tagetidis genome sequencing and assembly.</title>
        <authorList>
            <person name="Maclea K.S."/>
            <person name="Goen A.E."/>
            <person name="Fatima S.A."/>
        </authorList>
    </citation>
    <scope>NUCLEOTIDE SEQUENCE [LARGE SCALE GENOMIC DNA]</scope>
    <source>
        <strain evidence="2 3">ATCC 700314</strain>
    </source>
</reference>
<dbReference type="PANTHER" id="PTHR37314">
    <property type="entry name" value="SLR0142 PROTEIN"/>
    <property type="match status" value="1"/>
</dbReference>
<dbReference type="OrthoDB" id="7676651at2"/>
<evidence type="ECO:0000313" key="2">
    <source>
        <dbReference type="EMBL" id="RLP74868.1"/>
    </source>
</evidence>
<keyword evidence="1" id="KW-1133">Transmembrane helix</keyword>
<dbReference type="PANTHER" id="PTHR37314:SF5">
    <property type="entry name" value="SLR0142 PROTEIN"/>
    <property type="match status" value="1"/>
</dbReference>
<keyword evidence="1" id="KW-0472">Membrane</keyword>
<evidence type="ECO:0000313" key="3">
    <source>
        <dbReference type="Proteomes" id="UP000269692"/>
    </source>
</evidence>
<sequence>MKYLLPSLLCFNAGFVDTAGFVALNGLFAAHVTGNLVTFAAALADGRMPDLSKIIAVPVFCVVVVAARLLSQALAQRGIDDFRVLMAAKLVLLAHAALVAIQVGLPLAADTPNAVMTGMTLVSAMALQNALHRTHLTDAPPSTVMTGTMTQVLLDATQAMRPPAGGLPEPVRLRLRRFALFFASFCGGCAVAALLYRAVGVWCFLLPPLVALAEILVLSAAPPAEPARPAG</sequence>
<dbReference type="InterPro" id="IPR010699">
    <property type="entry name" value="DUF1275"/>
</dbReference>
<protein>
    <submittedName>
        <fullName evidence="2">DUF1275 domain-containing protein</fullName>
    </submittedName>
</protein>